<dbReference type="InterPro" id="IPR036404">
    <property type="entry name" value="Jacalin-like_lectin_dom_sf"/>
</dbReference>
<dbReference type="Proteomes" id="UP000614216">
    <property type="component" value="Unassembled WGS sequence"/>
</dbReference>
<evidence type="ECO:0000313" key="3">
    <source>
        <dbReference type="Proteomes" id="UP000614216"/>
    </source>
</evidence>
<comment type="caution">
    <text evidence="2">The sequence shown here is derived from an EMBL/GenBank/DDBJ whole genome shotgun (WGS) entry which is preliminary data.</text>
</comment>
<gene>
    <name evidence="2" type="ORF">JMN32_15195</name>
</gene>
<organism evidence="2 3">
    <name type="scientific">Fulvivirga marina</name>
    <dbReference type="NCBI Taxonomy" id="2494733"/>
    <lineage>
        <taxon>Bacteria</taxon>
        <taxon>Pseudomonadati</taxon>
        <taxon>Bacteroidota</taxon>
        <taxon>Cytophagia</taxon>
        <taxon>Cytophagales</taxon>
        <taxon>Fulvivirgaceae</taxon>
        <taxon>Fulvivirga</taxon>
    </lineage>
</organism>
<evidence type="ECO:0000259" key="1">
    <source>
        <dbReference type="Pfam" id="PF01419"/>
    </source>
</evidence>
<dbReference type="RefSeq" id="WP_202857202.1">
    <property type="nucleotide sequence ID" value="NZ_JAEUGD010000053.1"/>
</dbReference>
<dbReference type="InterPro" id="IPR001229">
    <property type="entry name" value="Jacalin-like_lectin_dom"/>
</dbReference>
<dbReference type="Gene3D" id="2.100.10.30">
    <property type="entry name" value="Jacalin-like lectin domain"/>
    <property type="match status" value="1"/>
</dbReference>
<proteinExistence type="predicted"/>
<accession>A0A937KCL7</accession>
<dbReference type="SUPFAM" id="SSF51101">
    <property type="entry name" value="Mannose-binding lectins"/>
    <property type="match status" value="1"/>
</dbReference>
<dbReference type="AlphaFoldDB" id="A0A937KCL7"/>
<feature type="domain" description="Jacalin-type lectin" evidence="1">
    <location>
        <begin position="509"/>
        <end position="645"/>
    </location>
</feature>
<evidence type="ECO:0000313" key="2">
    <source>
        <dbReference type="EMBL" id="MBL6447662.1"/>
    </source>
</evidence>
<name>A0A937KCL7_9BACT</name>
<keyword evidence="3" id="KW-1185">Reference proteome</keyword>
<protein>
    <recommendedName>
        <fullName evidence="1">Jacalin-type lectin domain-containing protein</fullName>
    </recommendedName>
</protein>
<sequence>MGHKTGKLIDEKLSYLFTDKIDDIYDKYSATFNFTFNRPRYRDEKRWNWSYEDFIMNYYVPNWKYDRYRHRSSNQKDDLRQVYDFMMPILQTAVWGLGKKKDVIGATSLAAMDGVLRNWVFGGEEENPFSMLFDAISKLIDAQNDNQNIKDTWKHTQAIKDYHLAPIGEVNDYSRAIKKAFWNSHHAVCLNEFEWQNLENKLEQLRTNLFASLKQLAAFTGVTAIGTFLTGVSQFVIHGKAFIRAFWIKKCIDNNVKEDDWYSDRNLRRITSLDEYSTIKGNLEELEGILRSMIHTHLYKKSLPKYDADGREFDYSGADENSEASKFGYSYSGSEMIFKQKSKMGTRDCKIDFGFYKGLNGSEFDWRFGVELRKDGPISHSRYATAIDKSIYDGNGDYVYFYHINTDPVKKHGFEEVNNWRIYCYSQAKYWFHIVEYEPILNAHKGLVEIINNGLFSTPKHEPYVLRESSVRGDELGYYFNDRFPQDKDVWFTEDRKKLKGERKELLQQASIKRIHVYGKEVITNIQIEYQLDNEVITGSLHGGKKSKHKTTINFEKGEILKSVQFGNPKKYKGHSAIRYLGFEIVKLDEKGKVVGKKPTIKVGEHYDEYLNEYEGFHHKLRAHGNSHIIGFHGTFRNYMIGLGIITTEEMKEI</sequence>
<dbReference type="EMBL" id="JAEUGD010000053">
    <property type="protein sequence ID" value="MBL6447662.1"/>
    <property type="molecule type" value="Genomic_DNA"/>
</dbReference>
<dbReference type="Pfam" id="PF01419">
    <property type="entry name" value="Jacalin"/>
    <property type="match status" value="1"/>
</dbReference>
<reference evidence="2" key="1">
    <citation type="submission" date="2021-01" db="EMBL/GenBank/DDBJ databases">
        <title>Fulvivirga kasyanovii gen. nov., sp nov., a novel member of the phylum Bacteroidetes isolated from seawater in a mussel farm.</title>
        <authorList>
            <person name="Zhao L.-H."/>
            <person name="Wang Z.-J."/>
        </authorList>
    </citation>
    <scope>NUCLEOTIDE SEQUENCE</scope>
    <source>
        <strain evidence="2">29W222</strain>
    </source>
</reference>